<feature type="compositionally biased region" description="Basic and acidic residues" evidence="1">
    <location>
        <begin position="88"/>
        <end position="103"/>
    </location>
</feature>
<feature type="compositionally biased region" description="Low complexity" evidence="1">
    <location>
        <begin position="375"/>
        <end position="391"/>
    </location>
</feature>
<feature type="compositionally biased region" description="Basic and acidic residues" evidence="1">
    <location>
        <begin position="138"/>
        <end position="154"/>
    </location>
</feature>
<feature type="region of interest" description="Disordered" evidence="1">
    <location>
        <begin position="365"/>
        <end position="391"/>
    </location>
</feature>
<dbReference type="InterPro" id="IPR039905">
    <property type="entry name" value="CD2BP2/Lin1"/>
</dbReference>
<evidence type="ECO:0000313" key="3">
    <source>
        <dbReference type="Proteomes" id="UP000011083"/>
    </source>
</evidence>
<feature type="compositionally biased region" description="Gly residues" evidence="1">
    <location>
        <begin position="70"/>
        <end position="81"/>
    </location>
</feature>
<feature type="region of interest" description="Disordered" evidence="1">
    <location>
        <begin position="132"/>
        <end position="175"/>
    </location>
</feature>
<name>L8H0M6_ACACF</name>
<feature type="region of interest" description="Disordered" evidence="1">
    <location>
        <begin position="295"/>
        <end position="330"/>
    </location>
</feature>
<dbReference type="RefSeq" id="XP_004340846.1">
    <property type="nucleotide sequence ID" value="XM_004340798.1"/>
</dbReference>
<gene>
    <name evidence="2" type="ORF">ACA1_150320</name>
</gene>
<accession>L8H0M6</accession>
<feature type="compositionally biased region" description="Basic and acidic residues" evidence="1">
    <location>
        <begin position="55"/>
        <end position="69"/>
    </location>
</feature>
<reference evidence="2 3" key="1">
    <citation type="journal article" date="2013" name="Genome Biol.">
        <title>Genome of Acanthamoeba castellanii highlights extensive lateral gene transfer and early evolution of tyrosine kinase signaling.</title>
        <authorList>
            <person name="Clarke M."/>
            <person name="Lohan A.J."/>
            <person name="Liu B."/>
            <person name="Lagkouvardos I."/>
            <person name="Roy S."/>
            <person name="Zafar N."/>
            <person name="Bertelli C."/>
            <person name="Schilde C."/>
            <person name="Kianianmomeni A."/>
            <person name="Burglin T.R."/>
            <person name="Frech C."/>
            <person name="Turcotte B."/>
            <person name="Kopec K.O."/>
            <person name="Synnott J.M."/>
            <person name="Choo C."/>
            <person name="Paponov I."/>
            <person name="Finkler A."/>
            <person name="Soon Heng Tan C."/>
            <person name="Hutchins A.P."/>
            <person name="Weinmeier T."/>
            <person name="Rattei T."/>
            <person name="Chu J.S."/>
            <person name="Gimenez G."/>
            <person name="Irimia M."/>
            <person name="Rigden D.J."/>
            <person name="Fitzpatrick D.A."/>
            <person name="Lorenzo-Morales J."/>
            <person name="Bateman A."/>
            <person name="Chiu C.H."/>
            <person name="Tang P."/>
            <person name="Hegemann P."/>
            <person name="Fromm H."/>
            <person name="Raoult D."/>
            <person name="Greub G."/>
            <person name="Miranda-Saavedra D."/>
            <person name="Chen N."/>
            <person name="Nash P."/>
            <person name="Ginger M.L."/>
            <person name="Horn M."/>
            <person name="Schaap P."/>
            <person name="Caler L."/>
            <person name="Loftus B."/>
        </authorList>
    </citation>
    <scope>NUCLEOTIDE SEQUENCE [LARGE SCALE GENOMIC DNA]</scope>
    <source>
        <strain evidence="2 3">Neff</strain>
    </source>
</reference>
<organism evidence="2 3">
    <name type="scientific">Acanthamoeba castellanii (strain ATCC 30010 / Neff)</name>
    <dbReference type="NCBI Taxonomy" id="1257118"/>
    <lineage>
        <taxon>Eukaryota</taxon>
        <taxon>Amoebozoa</taxon>
        <taxon>Discosea</taxon>
        <taxon>Longamoebia</taxon>
        <taxon>Centramoebida</taxon>
        <taxon>Acanthamoebidae</taxon>
        <taxon>Acanthamoeba</taxon>
    </lineage>
</organism>
<dbReference type="PANTHER" id="PTHR13138">
    <property type="entry name" value="PROTEIN LIN1"/>
    <property type="match status" value="1"/>
</dbReference>
<keyword evidence="3" id="KW-1185">Reference proteome</keyword>
<dbReference type="STRING" id="1257118.L8H0M6"/>
<dbReference type="KEGG" id="acan:ACA1_150320"/>
<sequence length="391" mass="43071">MEDDPRQSSKRKAEEGEEHSNTEARAEAAGDVQPAKRARVDDAEAQDRRRARKGKDKDEYEERSHHRAGEGGVSVGGGSGGGDDEERAMELERQREGEEEERRAARKASSRFQQTFREDAEFGRVEYSHIAANAAGTRRGDDKEGLEGEEEARGEASLAEELAHGSGYTLQGKEVPIEPFNLSEDLEMGYFDATGNFIFTRRDKDGEEDDVGDDMGNLSKEHRADALQADAWLRDSETLATTRAVPSRAPAAAAPKEEEPVNLLELKRKVCEVLLPEETVQQALQRLGKTIKLARAAQGKGKGKARGKAAAADPVDEETKQKAAEHLEESRRKLNLVTDAASKLFDDGWVNVYDYTRERILSTLLDSHDSKPQQSLLSSTSSSSSSSVDQQ</sequence>
<evidence type="ECO:0000313" key="2">
    <source>
        <dbReference type="EMBL" id="ELR18790.1"/>
    </source>
</evidence>
<feature type="compositionally biased region" description="Basic and acidic residues" evidence="1">
    <location>
        <begin position="317"/>
        <end position="330"/>
    </location>
</feature>
<dbReference type="OrthoDB" id="331341at2759"/>
<dbReference type="EMBL" id="KB007942">
    <property type="protein sequence ID" value="ELR18790.1"/>
    <property type="molecule type" value="Genomic_DNA"/>
</dbReference>
<dbReference type="AlphaFoldDB" id="L8H0M6"/>
<proteinExistence type="predicted"/>
<feature type="compositionally biased region" description="Basic and acidic residues" evidence="1">
    <location>
        <begin position="38"/>
        <end position="48"/>
    </location>
</feature>
<feature type="compositionally biased region" description="Basic and acidic residues" evidence="1">
    <location>
        <begin position="1"/>
        <end position="28"/>
    </location>
</feature>
<dbReference type="PANTHER" id="PTHR13138:SF3">
    <property type="entry name" value="CD2 ANTIGEN CYTOPLASMIC TAIL-BINDING PROTEIN 2"/>
    <property type="match status" value="1"/>
</dbReference>
<dbReference type="GeneID" id="14919586"/>
<evidence type="ECO:0000256" key="1">
    <source>
        <dbReference type="SAM" id="MobiDB-lite"/>
    </source>
</evidence>
<feature type="region of interest" description="Disordered" evidence="1">
    <location>
        <begin position="1"/>
        <end position="115"/>
    </location>
</feature>
<dbReference type="VEuPathDB" id="AmoebaDB:ACA1_150320"/>
<dbReference type="Proteomes" id="UP000011083">
    <property type="component" value="Unassembled WGS sequence"/>
</dbReference>
<protein>
    <submittedName>
        <fullName evidence="2">Uncharacterized protein</fullName>
    </submittedName>
</protein>
<dbReference type="GO" id="GO:0005682">
    <property type="term" value="C:U5 snRNP"/>
    <property type="evidence" value="ECO:0007669"/>
    <property type="project" value="InterPro"/>
</dbReference>